<dbReference type="GO" id="GO:0055085">
    <property type="term" value="P:transmembrane transport"/>
    <property type="evidence" value="ECO:0007669"/>
    <property type="project" value="InterPro"/>
</dbReference>
<dbReference type="Pfam" id="PF00528">
    <property type="entry name" value="BPD_transp_1"/>
    <property type="match status" value="1"/>
</dbReference>
<evidence type="ECO:0000256" key="3">
    <source>
        <dbReference type="ARBA" id="ARBA00022475"/>
    </source>
</evidence>
<dbReference type="KEGG" id="rjg:CCGE525_22595"/>
<geneLocation type="plasmid" evidence="10">
    <name>prccge525c</name>
</geneLocation>
<keyword evidence="5 7" id="KW-1133">Transmembrane helix</keyword>
<reference evidence="9 10" key="1">
    <citation type="submission" date="2018-10" db="EMBL/GenBank/DDBJ databases">
        <title>Rhizobium etli, R. leguminosarum and a new Rhizobium genospecies from Phaseolus dumosus.</title>
        <authorList>
            <person name="Ramirez-Puebla S.T."/>
            <person name="Rogel-Hernandez M.A."/>
            <person name="Guerrero G."/>
            <person name="Ormeno-Orrillo E."/>
            <person name="Martinez-Romero J.C."/>
            <person name="Negrete-Yankelevich S."/>
            <person name="Martinez-Romero E."/>
        </authorList>
    </citation>
    <scope>NUCLEOTIDE SEQUENCE [LARGE SCALE GENOMIC DNA]</scope>
    <source>
        <strain evidence="9 10">CCGE525</strain>
        <plasmid evidence="10">prccge525c</plasmid>
    </source>
</reference>
<feature type="transmembrane region" description="Helical" evidence="7">
    <location>
        <begin position="248"/>
        <end position="271"/>
    </location>
</feature>
<evidence type="ECO:0000256" key="7">
    <source>
        <dbReference type="RuleBase" id="RU363032"/>
    </source>
</evidence>
<dbReference type="InterPro" id="IPR050366">
    <property type="entry name" value="BP-dependent_transpt_permease"/>
</dbReference>
<feature type="transmembrane region" description="Helical" evidence="7">
    <location>
        <begin position="64"/>
        <end position="86"/>
    </location>
</feature>
<evidence type="ECO:0000256" key="1">
    <source>
        <dbReference type="ARBA" id="ARBA00004651"/>
    </source>
</evidence>
<dbReference type="OrthoDB" id="9766870at2"/>
<evidence type="ECO:0000256" key="2">
    <source>
        <dbReference type="ARBA" id="ARBA00022448"/>
    </source>
</evidence>
<dbReference type="SUPFAM" id="SSF161098">
    <property type="entry name" value="MetI-like"/>
    <property type="match status" value="1"/>
</dbReference>
<dbReference type="PROSITE" id="PS50928">
    <property type="entry name" value="ABC_TM1"/>
    <property type="match status" value="1"/>
</dbReference>
<name>A0A387FTC1_9HYPH</name>
<keyword evidence="3" id="KW-1003">Cell membrane</keyword>
<feature type="transmembrane region" description="Helical" evidence="7">
    <location>
        <begin position="166"/>
        <end position="185"/>
    </location>
</feature>
<comment type="subcellular location">
    <subcellularLocation>
        <location evidence="1 7">Cell membrane</location>
        <topology evidence="1 7">Multi-pass membrane protein</topology>
    </subcellularLocation>
</comment>
<feature type="transmembrane region" description="Helical" evidence="7">
    <location>
        <begin position="298"/>
        <end position="319"/>
    </location>
</feature>
<evidence type="ECO:0000256" key="6">
    <source>
        <dbReference type="ARBA" id="ARBA00023136"/>
    </source>
</evidence>
<dbReference type="GO" id="GO:0005886">
    <property type="term" value="C:plasma membrane"/>
    <property type="evidence" value="ECO:0007669"/>
    <property type="project" value="UniProtKB-SubCell"/>
</dbReference>
<feature type="domain" description="ABC transmembrane type-1" evidence="8">
    <location>
        <begin position="127"/>
        <end position="316"/>
    </location>
</feature>
<keyword evidence="6 7" id="KW-0472">Membrane</keyword>
<dbReference type="PANTHER" id="PTHR43386">
    <property type="entry name" value="OLIGOPEPTIDE TRANSPORT SYSTEM PERMEASE PROTEIN APPC"/>
    <property type="match status" value="1"/>
</dbReference>
<evidence type="ECO:0000313" key="9">
    <source>
        <dbReference type="EMBL" id="AYG61683.1"/>
    </source>
</evidence>
<keyword evidence="9" id="KW-0614">Plasmid</keyword>
<evidence type="ECO:0000256" key="4">
    <source>
        <dbReference type="ARBA" id="ARBA00022692"/>
    </source>
</evidence>
<dbReference type="CDD" id="cd06261">
    <property type="entry name" value="TM_PBP2"/>
    <property type="match status" value="1"/>
</dbReference>
<dbReference type="AlphaFoldDB" id="A0A387FTC1"/>
<proteinExistence type="inferred from homology"/>
<feature type="transmembrane region" description="Helical" evidence="7">
    <location>
        <begin position="129"/>
        <end position="159"/>
    </location>
</feature>
<dbReference type="Gene3D" id="1.10.3720.10">
    <property type="entry name" value="MetI-like"/>
    <property type="match status" value="1"/>
</dbReference>
<dbReference type="Proteomes" id="UP000282195">
    <property type="component" value="Plasmid pRCCGE525c"/>
</dbReference>
<dbReference type="PANTHER" id="PTHR43386:SF25">
    <property type="entry name" value="PEPTIDE ABC TRANSPORTER PERMEASE PROTEIN"/>
    <property type="match status" value="1"/>
</dbReference>
<comment type="similarity">
    <text evidence="7">Belongs to the binding-protein-dependent transport system permease family.</text>
</comment>
<keyword evidence="4 7" id="KW-0812">Transmembrane</keyword>
<keyword evidence="10" id="KW-1185">Reference proteome</keyword>
<evidence type="ECO:0000313" key="10">
    <source>
        <dbReference type="Proteomes" id="UP000282195"/>
    </source>
</evidence>
<organism evidence="9 10">
    <name type="scientific">Rhizobium jaguaris</name>
    <dbReference type="NCBI Taxonomy" id="1312183"/>
    <lineage>
        <taxon>Bacteria</taxon>
        <taxon>Pseudomonadati</taxon>
        <taxon>Pseudomonadota</taxon>
        <taxon>Alphaproteobacteria</taxon>
        <taxon>Hyphomicrobiales</taxon>
        <taxon>Rhizobiaceae</taxon>
        <taxon>Rhizobium/Agrobacterium group</taxon>
        <taxon>Rhizobium</taxon>
    </lineage>
</organism>
<evidence type="ECO:0000256" key="5">
    <source>
        <dbReference type="ARBA" id="ARBA00022989"/>
    </source>
</evidence>
<dbReference type="InterPro" id="IPR000515">
    <property type="entry name" value="MetI-like"/>
</dbReference>
<sequence length="327" mass="34745">MPPSIRVCAMPSTADISAGKPSLTASVPNRIALSEADREWVATGSRAQWARKFRRLARAFRDPGVAAPAAILLFIVVACFLGPTLFNLYDPNVGSLRQGLLPIGTPGHPLGTNNLGNDLLSRLLHGGQVSILVGIVATGMGFLVGMTLGAIAGVFGGIFEAAIMRIFDALYAFPSLIIALAIAAYLGPSVFHTMIAIALFTVSGFGRLARGQTIRVRNFDYIVAARSSGMPEVKIVFQHVIPNIIPPLISLAVFNIGSAMVVEAGLSYLGLGIRIPDPSWGNLIADAQPYLARDPTLIYIPATALFVTVLAITLLSDGFRRRLAIDR</sequence>
<gene>
    <name evidence="9" type="ORF">CCGE525_22595</name>
</gene>
<dbReference type="EMBL" id="CP032695">
    <property type="protein sequence ID" value="AYG61683.1"/>
    <property type="molecule type" value="Genomic_DNA"/>
</dbReference>
<dbReference type="InterPro" id="IPR035906">
    <property type="entry name" value="MetI-like_sf"/>
</dbReference>
<evidence type="ECO:0000259" key="8">
    <source>
        <dbReference type="PROSITE" id="PS50928"/>
    </source>
</evidence>
<protein>
    <submittedName>
        <fullName evidence="9">ABC transporter permease</fullName>
    </submittedName>
</protein>
<feature type="transmembrane region" description="Helical" evidence="7">
    <location>
        <begin position="191"/>
        <end position="209"/>
    </location>
</feature>
<keyword evidence="2 7" id="KW-0813">Transport</keyword>
<accession>A0A387FTC1</accession>